<evidence type="ECO:0000259" key="9">
    <source>
        <dbReference type="PROSITE" id="PS50850"/>
    </source>
</evidence>
<dbReference type="InterPro" id="IPR020846">
    <property type="entry name" value="MFS_dom"/>
</dbReference>
<feature type="transmembrane region" description="Helical" evidence="8">
    <location>
        <begin position="438"/>
        <end position="455"/>
    </location>
</feature>
<feature type="transmembrane region" description="Helical" evidence="8">
    <location>
        <begin position="32"/>
        <end position="54"/>
    </location>
</feature>
<protein>
    <submittedName>
        <fullName evidence="10">MFS transporter</fullName>
    </submittedName>
</protein>
<keyword evidence="2" id="KW-0813">Transport</keyword>
<accession>A0A8J3TWU7</accession>
<dbReference type="InterPro" id="IPR036259">
    <property type="entry name" value="MFS_trans_sf"/>
</dbReference>
<evidence type="ECO:0000256" key="8">
    <source>
        <dbReference type="SAM" id="Phobius"/>
    </source>
</evidence>
<dbReference type="AlphaFoldDB" id="A0A8J3TWU7"/>
<dbReference type="GO" id="GO:0005886">
    <property type="term" value="C:plasma membrane"/>
    <property type="evidence" value="ECO:0007669"/>
    <property type="project" value="UniProtKB-SubCell"/>
</dbReference>
<feature type="transmembrane region" description="Helical" evidence="8">
    <location>
        <begin position="406"/>
        <end position="426"/>
    </location>
</feature>
<evidence type="ECO:0000256" key="7">
    <source>
        <dbReference type="SAM" id="MobiDB-lite"/>
    </source>
</evidence>
<dbReference type="PROSITE" id="PS50850">
    <property type="entry name" value="MFS"/>
    <property type="match status" value="1"/>
</dbReference>
<feature type="transmembrane region" description="Helical" evidence="8">
    <location>
        <begin position="147"/>
        <end position="172"/>
    </location>
</feature>
<organism evidence="10 11">
    <name type="scientific">Planotetraspora mira</name>
    <dbReference type="NCBI Taxonomy" id="58121"/>
    <lineage>
        <taxon>Bacteria</taxon>
        <taxon>Bacillati</taxon>
        <taxon>Actinomycetota</taxon>
        <taxon>Actinomycetes</taxon>
        <taxon>Streptosporangiales</taxon>
        <taxon>Streptosporangiaceae</taxon>
        <taxon>Planotetraspora</taxon>
    </lineage>
</organism>
<dbReference type="Proteomes" id="UP000650628">
    <property type="component" value="Unassembled WGS sequence"/>
</dbReference>
<feature type="region of interest" description="Disordered" evidence="7">
    <location>
        <begin position="465"/>
        <end position="493"/>
    </location>
</feature>
<keyword evidence="3" id="KW-1003">Cell membrane</keyword>
<evidence type="ECO:0000256" key="2">
    <source>
        <dbReference type="ARBA" id="ARBA00022448"/>
    </source>
</evidence>
<feature type="transmembrane region" description="Helical" evidence="8">
    <location>
        <begin position="366"/>
        <end position="385"/>
    </location>
</feature>
<feature type="transmembrane region" description="Helical" evidence="8">
    <location>
        <begin position="343"/>
        <end position="360"/>
    </location>
</feature>
<feature type="compositionally biased region" description="Basic and acidic residues" evidence="7">
    <location>
        <begin position="483"/>
        <end position="493"/>
    </location>
</feature>
<dbReference type="PANTHER" id="PTHR42718">
    <property type="entry name" value="MAJOR FACILITATOR SUPERFAMILY MULTIDRUG TRANSPORTER MFSC"/>
    <property type="match status" value="1"/>
</dbReference>
<feature type="transmembrane region" description="Helical" evidence="8">
    <location>
        <begin position="242"/>
        <end position="258"/>
    </location>
</feature>
<dbReference type="GO" id="GO:0022857">
    <property type="term" value="F:transmembrane transporter activity"/>
    <property type="evidence" value="ECO:0007669"/>
    <property type="project" value="InterPro"/>
</dbReference>
<comment type="caution">
    <text evidence="10">The sequence shown here is derived from an EMBL/GenBank/DDBJ whole genome shotgun (WGS) entry which is preliminary data.</text>
</comment>
<dbReference type="RefSeq" id="WP_203955815.1">
    <property type="nucleotide sequence ID" value="NZ_BOOO01000031.1"/>
</dbReference>
<dbReference type="PANTHER" id="PTHR42718:SF46">
    <property type="entry name" value="BLR6921 PROTEIN"/>
    <property type="match status" value="1"/>
</dbReference>
<feature type="domain" description="Major facilitator superfamily (MFS) profile" evidence="9">
    <location>
        <begin position="23"/>
        <end position="464"/>
    </location>
</feature>
<dbReference type="Gene3D" id="1.20.1720.10">
    <property type="entry name" value="Multidrug resistance protein D"/>
    <property type="match status" value="1"/>
</dbReference>
<proteinExistence type="predicted"/>
<feature type="transmembrane region" description="Helical" evidence="8">
    <location>
        <begin position="178"/>
        <end position="197"/>
    </location>
</feature>
<feature type="transmembrane region" description="Helical" evidence="8">
    <location>
        <begin position="279"/>
        <end position="300"/>
    </location>
</feature>
<dbReference type="EMBL" id="BOOO01000031">
    <property type="protein sequence ID" value="GII31904.1"/>
    <property type="molecule type" value="Genomic_DNA"/>
</dbReference>
<feature type="transmembrane region" description="Helical" evidence="8">
    <location>
        <begin position="88"/>
        <end position="108"/>
    </location>
</feature>
<feature type="transmembrane region" description="Helical" evidence="8">
    <location>
        <begin position="218"/>
        <end position="236"/>
    </location>
</feature>
<evidence type="ECO:0000256" key="3">
    <source>
        <dbReference type="ARBA" id="ARBA00022475"/>
    </source>
</evidence>
<evidence type="ECO:0000256" key="1">
    <source>
        <dbReference type="ARBA" id="ARBA00004651"/>
    </source>
</evidence>
<evidence type="ECO:0000256" key="4">
    <source>
        <dbReference type="ARBA" id="ARBA00022692"/>
    </source>
</evidence>
<evidence type="ECO:0000256" key="6">
    <source>
        <dbReference type="ARBA" id="ARBA00023136"/>
    </source>
</evidence>
<feature type="transmembrane region" description="Helical" evidence="8">
    <location>
        <begin position="60"/>
        <end position="81"/>
    </location>
</feature>
<dbReference type="InterPro" id="IPR011701">
    <property type="entry name" value="MFS"/>
</dbReference>
<evidence type="ECO:0000313" key="10">
    <source>
        <dbReference type="EMBL" id="GII31904.1"/>
    </source>
</evidence>
<keyword evidence="6 8" id="KW-0472">Membrane</keyword>
<keyword evidence="5 8" id="KW-1133">Transmembrane helix</keyword>
<keyword evidence="4 8" id="KW-0812">Transmembrane</keyword>
<dbReference type="Pfam" id="PF07690">
    <property type="entry name" value="MFS_1"/>
    <property type="match status" value="1"/>
</dbReference>
<name>A0A8J3TWU7_9ACTN</name>
<keyword evidence="11" id="KW-1185">Reference proteome</keyword>
<dbReference type="Gene3D" id="1.20.1250.20">
    <property type="entry name" value="MFS general substrate transporter like domains"/>
    <property type="match status" value="1"/>
</dbReference>
<gene>
    <name evidence="10" type="ORF">Pmi06nite_53460</name>
</gene>
<feature type="transmembrane region" description="Helical" evidence="8">
    <location>
        <begin position="114"/>
        <end position="135"/>
    </location>
</feature>
<feature type="transmembrane region" description="Helical" evidence="8">
    <location>
        <begin position="312"/>
        <end position="331"/>
    </location>
</feature>
<sequence>MTGVVERIHRRRPADPGGFNRKLIAPMILGSVLNPINSSMLAVALIPIGMAFHAAPAQTAWLVSALYLATAVGQPVIGRLVDSHGPRLLYLTGTALVGVAGLMGVFAPNLGMLIVSRVLLGFGTSAAYPASMYLLRTESDRTGMKSPSGILAALSISNQVIAVIGPTLGGLLIGAGGWHLIFAINVPLSASCLVLGARRLPRRARLGKETGPAQRADVLGMILFAGMLTALMLFLMNPGLDQWYLLVIAAVVGAGFAWRELRCVQPFIDLRVLRGNAPLLATYGRQLLTATTSYAFLYGFTPWLEEGRSLSASGAGLVLLPMSAAAIVVTAATGRRTEVRGKLLVGALVQIIGCAALLLLDASSPIWLLALLGAVIGIPQGLNGLANQNALYAQADPARMGSSAGLLRTFMYLGALLASAANAAFYKHGATTGGLHDLSRLLLVVAAMFLIATVADRSLSRIGRAADSADGRTPDDLDDLDDRSENDARPVRR</sequence>
<reference evidence="10 11" key="1">
    <citation type="submission" date="2021-01" db="EMBL/GenBank/DDBJ databases">
        <title>Whole genome shotgun sequence of Planotetraspora mira NBRC 15435.</title>
        <authorList>
            <person name="Komaki H."/>
            <person name="Tamura T."/>
        </authorList>
    </citation>
    <scope>NUCLEOTIDE SEQUENCE [LARGE SCALE GENOMIC DNA]</scope>
    <source>
        <strain evidence="10 11">NBRC 15435</strain>
    </source>
</reference>
<comment type="subcellular location">
    <subcellularLocation>
        <location evidence="1">Cell membrane</location>
        <topology evidence="1">Multi-pass membrane protein</topology>
    </subcellularLocation>
</comment>
<evidence type="ECO:0000256" key="5">
    <source>
        <dbReference type="ARBA" id="ARBA00022989"/>
    </source>
</evidence>
<evidence type="ECO:0000313" key="11">
    <source>
        <dbReference type="Proteomes" id="UP000650628"/>
    </source>
</evidence>
<dbReference type="SUPFAM" id="SSF103473">
    <property type="entry name" value="MFS general substrate transporter"/>
    <property type="match status" value="1"/>
</dbReference>